<keyword evidence="3" id="KW-1185">Reference proteome</keyword>
<dbReference type="InterPro" id="IPR015897">
    <property type="entry name" value="CHK_kinase-like"/>
</dbReference>
<dbReference type="SMART" id="SM00587">
    <property type="entry name" value="CHK"/>
    <property type="match status" value="1"/>
</dbReference>
<gene>
    <name evidence="2" type="ORF">Zmor_011629</name>
</gene>
<dbReference type="PANTHER" id="PTHR11012:SF30">
    <property type="entry name" value="PROTEIN KINASE-LIKE DOMAIN-CONTAINING"/>
    <property type="match status" value="1"/>
</dbReference>
<reference evidence="2" key="1">
    <citation type="journal article" date="2023" name="G3 (Bethesda)">
        <title>Whole genome assemblies of Zophobas morio and Tenebrio molitor.</title>
        <authorList>
            <person name="Kaur S."/>
            <person name="Stinson S.A."/>
            <person name="diCenzo G.C."/>
        </authorList>
    </citation>
    <scope>NUCLEOTIDE SEQUENCE</scope>
    <source>
        <strain evidence="2">QUZm001</strain>
    </source>
</reference>
<dbReference type="InterPro" id="IPR004119">
    <property type="entry name" value="EcKL"/>
</dbReference>
<dbReference type="InterPro" id="IPR011009">
    <property type="entry name" value="Kinase-like_dom_sf"/>
</dbReference>
<dbReference type="Pfam" id="PF02958">
    <property type="entry name" value="EcKL"/>
    <property type="match status" value="1"/>
</dbReference>
<dbReference type="PANTHER" id="PTHR11012">
    <property type="entry name" value="PROTEIN KINASE-LIKE DOMAIN-CONTAINING"/>
    <property type="match status" value="1"/>
</dbReference>
<comment type="caution">
    <text evidence="2">The sequence shown here is derived from an EMBL/GenBank/DDBJ whole genome shotgun (WGS) entry which is preliminary data.</text>
</comment>
<evidence type="ECO:0000313" key="3">
    <source>
        <dbReference type="Proteomes" id="UP001168821"/>
    </source>
</evidence>
<accession>A0AA38IL32</accession>
<evidence type="ECO:0000313" key="2">
    <source>
        <dbReference type="EMBL" id="KAJ3659968.1"/>
    </source>
</evidence>
<dbReference type="Gene3D" id="3.90.1200.10">
    <property type="match status" value="1"/>
</dbReference>
<dbReference type="Proteomes" id="UP001168821">
    <property type="component" value="Unassembled WGS sequence"/>
</dbReference>
<organism evidence="2 3">
    <name type="scientific">Zophobas morio</name>
    <dbReference type="NCBI Taxonomy" id="2755281"/>
    <lineage>
        <taxon>Eukaryota</taxon>
        <taxon>Metazoa</taxon>
        <taxon>Ecdysozoa</taxon>
        <taxon>Arthropoda</taxon>
        <taxon>Hexapoda</taxon>
        <taxon>Insecta</taxon>
        <taxon>Pterygota</taxon>
        <taxon>Neoptera</taxon>
        <taxon>Endopterygota</taxon>
        <taxon>Coleoptera</taxon>
        <taxon>Polyphaga</taxon>
        <taxon>Cucujiformia</taxon>
        <taxon>Tenebrionidae</taxon>
        <taxon>Zophobas</taxon>
    </lineage>
</organism>
<evidence type="ECO:0000259" key="1">
    <source>
        <dbReference type="SMART" id="SM00587"/>
    </source>
</evidence>
<sequence length="409" mass="47293">MEALKARADLTSLIEIVSKENEINNYTITNVQTNQKGEGYLGQIFIVSVKDAKSEKQLEIVVKAAFTDEKVRTMVPIRMSFQSEIYFYTDVLSSFQKFEKERGQSTHVEMVPKCLKVSVKDEEEVLILENLKASGFEIFDKKLVLDEDHVRLIFKTYGRFHGYSFVLRDQNPEEFEKIAKGCSNVYGEFFKNEYFANHMAEMAKMAKATLLPGEDDEIIEKYEKYSSTNLTNILMDIITKDMDYSAILHGDCWSNNMMFKYENSANEKKPIDMRLIDFQLMFVGTPVCDLSYCLYSGASKKVFDNLNDYLEVYYDSFSSFVKSLGSDPEKLFPFSALKDHWKKYSRFGLIMALAVIKMKLTHSEDIVDLTDDIEMDQFAEIMAKQKFDAESYNKRVRGLLWHMSEVGAL</sequence>
<feature type="domain" description="CHK kinase-like" evidence="1">
    <location>
        <begin position="126"/>
        <end position="323"/>
    </location>
</feature>
<name>A0AA38IL32_9CUCU</name>
<dbReference type="AlphaFoldDB" id="A0AA38IL32"/>
<protein>
    <recommendedName>
        <fullName evidence="1">CHK kinase-like domain-containing protein</fullName>
    </recommendedName>
</protein>
<dbReference type="SUPFAM" id="SSF56112">
    <property type="entry name" value="Protein kinase-like (PK-like)"/>
    <property type="match status" value="1"/>
</dbReference>
<dbReference type="EMBL" id="JALNTZ010000003">
    <property type="protein sequence ID" value="KAJ3659968.1"/>
    <property type="molecule type" value="Genomic_DNA"/>
</dbReference>
<proteinExistence type="predicted"/>